<organism evidence="4 5">
    <name type="scientific">Kockovaella imperatae</name>
    <dbReference type="NCBI Taxonomy" id="4999"/>
    <lineage>
        <taxon>Eukaryota</taxon>
        <taxon>Fungi</taxon>
        <taxon>Dikarya</taxon>
        <taxon>Basidiomycota</taxon>
        <taxon>Agaricomycotina</taxon>
        <taxon>Tremellomycetes</taxon>
        <taxon>Tremellales</taxon>
        <taxon>Cuniculitremaceae</taxon>
        <taxon>Kockovaella</taxon>
    </lineage>
</organism>
<dbReference type="AlphaFoldDB" id="A0A1Y1UJL9"/>
<comment type="caution">
    <text evidence="4">The sequence shown here is derived from an EMBL/GenBank/DDBJ whole genome shotgun (WGS) entry which is preliminary data.</text>
</comment>
<gene>
    <name evidence="4" type="ORF">BD324DRAFT_623092</name>
</gene>
<dbReference type="PROSITE" id="PS51526">
    <property type="entry name" value="RFX_DBD"/>
    <property type="match status" value="1"/>
</dbReference>
<dbReference type="Pfam" id="PF02257">
    <property type="entry name" value="RFX_DNA_binding"/>
    <property type="match status" value="1"/>
</dbReference>
<dbReference type="InterPro" id="IPR003150">
    <property type="entry name" value="DNA-bd_RFX"/>
</dbReference>
<dbReference type="InterPro" id="IPR057321">
    <property type="entry name" value="RFX1-4/6/8-like_BCD"/>
</dbReference>
<dbReference type="GO" id="GO:0000978">
    <property type="term" value="F:RNA polymerase II cis-regulatory region sequence-specific DNA binding"/>
    <property type="evidence" value="ECO:0007669"/>
    <property type="project" value="TreeGrafter"/>
</dbReference>
<dbReference type="Pfam" id="PF25340">
    <property type="entry name" value="BCD_RFX"/>
    <property type="match status" value="1"/>
</dbReference>
<dbReference type="InterPro" id="IPR036388">
    <property type="entry name" value="WH-like_DNA-bd_sf"/>
</dbReference>
<sequence>MASSSIPAMNYHEPSSPTQDFLTFDLEAKGPLTGQQHTHSVTLAAPVDNQNLDLASSFDSSLFHPDLFQPPQPLTTAHSTVAFNHLPLQPHHHPHQQQHHHTLSHASSYSSLHSAASASDMGSGNGLWVTTDESPYATPYDHSRNSSFSFDPATTPIHNLISGDWTMPLLQQPVQPCIPLETISANRPSQPLFIETQRLGRTSVDRLKGTYRSQPYARQRSESLSVKSEADDDLPALLSASTNASIQTSQHPQTPWSNTLIQGVDRMTLHHRRTSSAASNTALNHHATSRRPMLSRTQRSFTVSSFKPPSQPDVSEELHLSGTPEDREIAVRNALTEDATAISTMTNSSQADKYRSIWVRRWLRLCYVHDVTSTVPRQGLYASYTISCEEYGLKPINSASFGKAVRNAYPGIRTRRLGHRGNSKYHYVSLRPAIRTEAERLNNYGDSSGQRHVALGDGPVADLLDDFSNSQDGSYEMNDEGDEEDDEDDLECHDLLDSTLSNFESISNLSQLDNSGHTTSTGLSMPRRPVGGFSRRHTTSMMPSVDINVDLPSMHVQTPVFNLPNFPRLAEQVPIPGELPAESFWQSFCQHQEALANCVRNLQWGTFSDLCSTFWAHLGADDVQASQQLHINELVVRAMACSFDHFTAILLEHVHVPTTSAEDLSTLRHFATEFRSVFEVSHRHFISEVSGPRVELAVRFTHLIIRIWDLQQVTCALAPFLSDDKQVKSLLLSWDKLDYKSLSDQCMLACGCEEDFLQNILFQFRQWLAELVGSDNTGEQSVEMLGEWLSSAVDIIKNRDLDSERKTSRSLVTKTGFITSQILRDFTLRSDSTFGIFQLIKTWVDDWVSVIVLRETALSIDNLEMRRTPSDMRVMIPSQSSTSRSLEVNTAIPPLLFHGHGVLMPGKGSLSFGVGVDHMAITPKQNFQQSVNL</sequence>
<keyword evidence="5" id="KW-1185">Reference proteome</keyword>
<dbReference type="RefSeq" id="XP_021871724.1">
    <property type="nucleotide sequence ID" value="XM_022015547.1"/>
</dbReference>
<dbReference type="PANTHER" id="PTHR12619">
    <property type="entry name" value="RFX TRANSCRIPTION FACTOR FAMILY"/>
    <property type="match status" value="1"/>
</dbReference>
<dbReference type="PANTHER" id="PTHR12619:SF5">
    <property type="entry name" value="TRANSCRIPTION FACTOR RFX4"/>
    <property type="match status" value="1"/>
</dbReference>
<feature type="region of interest" description="Disordered" evidence="2">
    <location>
        <begin position="465"/>
        <end position="489"/>
    </location>
</feature>
<protein>
    <recommendedName>
        <fullName evidence="3">RFX-type winged-helix domain-containing protein</fullName>
    </recommendedName>
</protein>
<dbReference type="InterPro" id="IPR039779">
    <property type="entry name" value="RFX-like"/>
</dbReference>
<evidence type="ECO:0000259" key="3">
    <source>
        <dbReference type="PROSITE" id="PS51526"/>
    </source>
</evidence>
<feature type="region of interest" description="Disordered" evidence="2">
    <location>
        <begin position="88"/>
        <end position="117"/>
    </location>
</feature>
<accession>A0A1Y1UJL9</accession>
<proteinExistence type="predicted"/>
<dbReference type="GeneID" id="33557356"/>
<dbReference type="SUPFAM" id="SSF46785">
    <property type="entry name" value="Winged helix' DNA-binding domain"/>
    <property type="match status" value="1"/>
</dbReference>
<feature type="compositionally biased region" description="Basic residues" evidence="2">
    <location>
        <begin position="90"/>
        <end position="103"/>
    </location>
</feature>
<evidence type="ECO:0000256" key="1">
    <source>
        <dbReference type="ARBA" id="ARBA00023125"/>
    </source>
</evidence>
<feature type="region of interest" description="Disordered" evidence="2">
    <location>
        <begin position="274"/>
        <end position="320"/>
    </location>
</feature>
<keyword evidence="1" id="KW-0238">DNA-binding</keyword>
<dbReference type="OrthoDB" id="10056949at2759"/>
<evidence type="ECO:0000313" key="4">
    <source>
        <dbReference type="EMBL" id="ORX37737.1"/>
    </source>
</evidence>
<feature type="domain" description="RFX-type winged-helix" evidence="3">
    <location>
        <begin position="359"/>
        <end position="438"/>
    </location>
</feature>
<dbReference type="STRING" id="4999.A0A1Y1UJL9"/>
<feature type="region of interest" description="Disordered" evidence="2">
    <location>
        <begin position="210"/>
        <end position="230"/>
    </location>
</feature>
<name>A0A1Y1UJL9_9TREE</name>
<evidence type="ECO:0000313" key="5">
    <source>
        <dbReference type="Proteomes" id="UP000193218"/>
    </source>
</evidence>
<dbReference type="InParanoid" id="A0A1Y1UJL9"/>
<reference evidence="4 5" key="1">
    <citation type="submission" date="2017-03" db="EMBL/GenBank/DDBJ databases">
        <title>Widespread Adenine N6-methylation of Active Genes in Fungi.</title>
        <authorList>
            <consortium name="DOE Joint Genome Institute"/>
            <person name="Mondo S.J."/>
            <person name="Dannebaum R.O."/>
            <person name="Kuo R.C."/>
            <person name="Louie K.B."/>
            <person name="Bewick A.J."/>
            <person name="Labutti K."/>
            <person name="Haridas S."/>
            <person name="Kuo A."/>
            <person name="Salamov A."/>
            <person name="Ahrendt S.R."/>
            <person name="Lau R."/>
            <person name="Bowen B.P."/>
            <person name="Lipzen A."/>
            <person name="Sullivan W."/>
            <person name="Andreopoulos W.B."/>
            <person name="Clum A."/>
            <person name="Lindquist E."/>
            <person name="Daum C."/>
            <person name="Northen T.R."/>
            <person name="Ramamoorthy G."/>
            <person name="Schmitz R.J."/>
            <person name="Gryganskyi A."/>
            <person name="Culley D."/>
            <person name="Magnuson J."/>
            <person name="James T.Y."/>
            <person name="O'Malley M.A."/>
            <person name="Stajich J.E."/>
            <person name="Spatafora J.W."/>
            <person name="Visel A."/>
            <person name="Grigoriev I.V."/>
        </authorList>
    </citation>
    <scope>NUCLEOTIDE SEQUENCE [LARGE SCALE GENOMIC DNA]</scope>
    <source>
        <strain evidence="4 5">NRRL Y-17943</strain>
    </source>
</reference>
<dbReference type="GO" id="GO:0000981">
    <property type="term" value="F:DNA-binding transcription factor activity, RNA polymerase II-specific"/>
    <property type="evidence" value="ECO:0007669"/>
    <property type="project" value="TreeGrafter"/>
</dbReference>
<dbReference type="Gene3D" id="1.10.10.10">
    <property type="entry name" value="Winged helix-like DNA-binding domain superfamily/Winged helix DNA-binding domain"/>
    <property type="match status" value="1"/>
</dbReference>
<feature type="compositionally biased region" description="Polar residues" evidence="2">
    <location>
        <begin position="295"/>
        <end position="308"/>
    </location>
</feature>
<dbReference type="InterPro" id="IPR036390">
    <property type="entry name" value="WH_DNA-bd_sf"/>
</dbReference>
<dbReference type="EMBL" id="NBSH01000005">
    <property type="protein sequence ID" value="ORX37737.1"/>
    <property type="molecule type" value="Genomic_DNA"/>
</dbReference>
<evidence type="ECO:0000256" key="2">
    <source>
        <dbReference type="SAM" id="MobiDB-lite"/>
    </source>
</evidence>
<feature type="compositionally biased region" description="Acidic residues" evidence="2">
    <location>
        <begin position="477"/>
        <end position="489"/>
    </location>
</feature>
<feature type="compositionally biased region" description="Low complexity" evidence="2">
    <location>
        <begin position="104"/>
        <end position="117"/>
    </location>
</feature>
<dbReference type="Proteomes" id="UP000193218">
    <property type="component" value="Unassembled WGS sequence"/>
</dbReference>
<dbReference type="FunFam" id="1.10.10.10:FF:000422">
    <property type="entry name" value="DNA-binding protein RFX7"/>
    <property type="match status" value="1"/>
</dbReference>